<comment type="caution">
    <text evidence="1">The sequence shown here is derived from an EMBL/GenBank/DDBJ whole genome shotgun (WGS) entry which is preliminary data.</text>
</comment>
<keyword evidence="2" id="KW-1185">Reference proteome</keyword>
<proteinExistence type="predicted"/>
<evidence type="ECO:0000313" key="1">
    <source>
        <dbReference type="EMBL" id="KAI4379606.1"/>
    </source>
</evidence>
<dbReference type="Proteomes" id="UP001057402">
    <property type="component" value="Chromosome 3"/>
</dbReference>
<reference evidence="2" key="1">
    <citation type="journal article" date="2023" name="Front. Plant Sci.">
        <title>Chromosomal-level genome assembly of Melastoma candidum provides insights into trichome evolution.</title>
        <authorList>
            <person name="Zhong Y."/>
            <person name="Wu W."/>
            <person name="Sun C."/>
            <person name="Zou P."/>
            <person name="Liu Y."/>
            <person name="Dai S."/>
            <person name="Zhou R."/>
        </authorList>
    </citation>
    <scope>NUCLEOTIDE SEQUENCE [LARGE SCALE GENOMIC DNA]</scope>
</reference>
<name>A0ACB9RKJ8_9MYRT</name>
<evidence type="ECO:0000313" key="2">
    <source>
        <dbReference type="Proteomes" id="UP001057402"/>
    </source>
</evidence>
<accession>A0ACB9RKJ8</accession>
<sequence>MKQNHHHHQPQLLQQQQQQHKKQVRRRLHTTRPYQERLVNMAEARREIVTALKFHRAAMKQQAEQKQQQQQRQPQDFYSAIPSPHFQQDFGEFPKIGSVNCPLSYSSCTYQPPQAHLNCPVSPISPLPAADILNFVLPSQPLGLNLNLQDFDNINTTLYLNFNHQLSIYSTDSSPSSSSNANPQSDSGSFNDGGAGKQHVAMDDEVMAEMRSIGEQHQIEWNDNMSLATSAWWFNFLKDMDMGPHQVGDSEDCGNYQLFGQAVELEFPAWLNSSDNCSQQQFEDCCLSQDYFQNTALPCMEIGEIEAMDEEWLS</sequence>
<dbReference type="EMBL" id="CM042882">
    <property type="protein sequence ID" value="KAI4379606.1"/>
    <property type="molecule type" value="Genomic_DNA"/>
</dbReference>
<organism evidence="1 2">
    <name type="scientific">Melastoma candidum</name>
    <dbReference type="NCBI Taxonomy" id="119954"/>
    <lineage>
        <taxon>Eukaryota</taxon>
        <taxon>Viridiplantae</taxon>
        <taxon>Streptophyta</taxon>
        <taxon>Embryophyta</taxon>
        <taxon>Tracheophyta</taxon>
        <taxon>Spermatophyta</taxon>
        <taxon>Magnoliopsida</taxon>
        <taxon>eudicotyledons</taxon>
        <taxon>Gunneridae</taxon>
        <taxon>Pentapetalae</taxon>
        <taxon>rosids</taxon>
        <taxon>malvids</taxon>
        <taxon>Myrtales</taxon>
        <taxon>Melastomataceae</taxon>
        <taxon>Melastomatoideae</taxon>
        <taxon>Melastomateae</taxon>
        <taxon>Melastoma</taxon>
    </lineage>
</organism>
<protein>
    <submittedName>
        <fullName evidence="1">Uncharacterized protein</fullName>
    </submittedName>
</protein>
<gene>
    <name evidence="1" type="ORF">MLD38_005884</name>
</gene>